<feature type="domain" description="KilA-N" evidence="1">
    <location>
        <begin position="9"/>
        <end position="113"/>
    </location>
</feature>
<protein>
    <recommendedName>
        <fullName evidence="1">KilA-N domain-containing protein</fullName>
    </recommendedName>
</protein>
<accession>A0A857GLB4</accession>
<proteinExistence type="predicted"/>
<dbReference type="Pfam" id="PF04383">
    <property type="entry name" value="KilA-N"/>
    <property type="match status" value="1"/>
</dbReference>
<dbReference type="SMART" id="SM01252">
    <property type="entry name" value="KilA-N"/>
    <property type="match status" value="1"/>
</dbReference>
<reference evidence="2 3" key="1">
    <citation type="submission" date="2017-10" db="EMBL/GenBank/DDBJ databases">
        <title>Coral associated bacteria.</title>
        <authorList>
            <person name="Wang X."/>
        </authorList>
    </citation>
    <scope>NUCLEOTIDE SEQUENCE [LARGE SCALE GENOMIC DNA]</scope>
    <source>
        <strain evidence="2 3">SCSIO 43005</strain>
    </source>
</reference>
<dbReference type="InterPro" id="IPR017880">
    <property type="entry name" value="KilA_N"/>
</dbReference>
<organism evidence="2 3">
    <name type="scientific">Vreelandella aquamarina</name>
    <dbReference type="NCBI Taxonomy" id="77097"/>
    <lineage>
        <taxon>Bacteria</taxon>
        <taxon>Pseudomonadati</taxon>
        <taxon>Pseudomonadota</taxon>
        <taxon>Gammaproteobacteria</taxon>
        <taxon>Oceanospirillales</taxon>
        <taxon>Halomonadaceae</taxon>
        <taxon>Vreelandella</taxon>
    </lineage>
</organism>
<gene>
    <name evidence="2" type="ORF">CTT34_10340</name>
</gene>
<dbReference type="PROSITE" id="PS51301">
    <property type="entry name" value="KILA_N"/>
    <property type="match status" value="1"/>
</dbReference>
<dbReference type="KEGG" id="hmd:CTT34_10340"/>
<evidence type="ECO:0000313" key="3">
    <source>
        <dbReference type="Proteomes" id="UP000463949"/>
    </source>
</evidence>
<dbReference type="InterPro" id="IPR018004">
    <property type="entry name" value="KilA/APSES_HTH"/>
</dbReference>
<dbReference type="EMBL" id="CP024621">
    <property type="protein sequence ID" value="QHD50059.1"/>
    <property type="molecule type" value="Genomic_DNA"/>
</dbReference>
<name>A0A857GLB4_9GAMM</name>
<dbReference type="OrthoDB" id="1042522at2"/>
<evidence type="ECO:0000259" key="1">
    <source>
        <dbReference type="PROSITE" id="PS51301"/>
    </source>
</evidence>
<dbReference type="AlphaFoldDB" id="A0A857GLB4"/>
<dbReference type="Proteomes" id="UP000463949">
    <property type="component" value="Chromosome"/>
</dbReference>
<dbReference type="RefSeq" id="WP_159342368.1">
    <property type="nucleotide sequence ID" value="NZ_CP024621.1"/>
</dbReference>
<sequence length="320" mass="35324">MNSNIATESSQLPVIAGHEITTDEHGRFSLNAIHKASGEGEHKRPSKWTVTAQAKELIEELESQSPKSGFAAIGSKHGGSSRGTYAHELLAVSYAGWISARFQLQVNQVFLDYRMGKLTRVQNDHTPKRIGKTTTQDRAPLKQLVNTIVDARTRRGHPSDYSSAWREINGYLGLESIQDATHEQIELGITFARKVLEGELCSPQAALPDQAESLEIHYPLERWSEINSGLAYAWKHQPPLGCKGRQARFVRPEHVSGDPAHSVSPTLMLLGELVAAGYDVGACRAEVQAMRSMLDDLSSVHSRILEALGRQISYPVIFSH</sequence>
<evidence type="ECO:0000313" key="2">
    <source>
        <dbReference type="EMBL" id="QHD50059.1"/>
    </source>
</evidence>